<dbReference type="PANTHER" id="PTHR14003:SF19">
    <property type="entry name" value="YY2 TRANSCRIPTION FACTOR"/>
    <property type="match status" value="1"/>
</dbReference>
<dbReference type="PROSITE" id="PS00028">
    <property type="entry name" value="ZINC_FINGER_C2H2_1"/>
    <property type="match status" value="2"/>
</dbReference>
<evidence type="ECO:0000256" key="5">
    <source>
        <dbReference type="PROSITE-ProRule" id="PRU00042"/>
    </source>
</evidence>
<dbReference type="SUPFAM" id="SSF57667">
    <property type="entry name" value="beta-beta-alpha zinc fingers"/>
    <property type="match status" value="1"/>
</dbReference>
<dbReference type="InterPro" id="IPR013087">
    <property type="entry name" value="Znf_C2H2_type"/>
</dbReference>
<feature type="domain" description="C2H2-type" evidence="6">
    <location>
        <begin position="106"/>
        <end position="135"/>
    </location>
</feature>
<dbReference type="AlphaFoldDB" id="A0A7S2Z9H4"/>
<dbReference type="GO" id="GO:0000785">
    <property type="term" value="C:chromatin"/>
    <property type="evidence" value="ECO:0007669"/>
    <property type="project" value="TreeGrafter"/>
</dbReference>
<gene>
    <name evidence="7" type="ORF">RMAR00112_LOCUS29</name>
</gene>
<feature type="domain" description="C2H2-type" evidence="6">
    <location>
        <begin position="76"/>
        <end position="105"/>
    </location>
</feature>
<keyword evidence="4" id="KW-0862">Zinc</keyword>
<protein>
    <recommendedName>
        <fullName evidence="6">C2H2-type domain-containing protein</fullName>
    </recommendedName>
</protein>
<dbReference type="PROSITE" id="PS50157">
    <property type="entry name" value="ZINC_FINGER_C2H2_2"/>
    <property type="match status" value="2"/>
</dbReference>
<dbReference type="EMBL" id="HBHW01000041">
    <property type="protein sequence ID" value="CAE0032091.1"/>
    <property type="molecule type" value="Transcribed_RNA"/>
</dbReference>
<keyword evidence="1" id="KW-0479">Metal-binding</keyword>
<dbReference type="Gene3D" id="3.30.160.60">
    <property type="entry name" value="Classic Zinc Finger"/>
    <property type="match status" value="2"/>
</dbReference>
<evidence type="ECO:0000259" key="6">
    <source>
        <dbReference type="PROSITE" id="PS50157"/>
    </source>
</evidence>
<keyword evidence="3 5" id="KW-0863">Zinc-finger</keyword>
<evidence type="ECO:0000256" key="1">
    <source>
        <dbReference type="ARBA" id="ARBA00022723"/>
    </source>
</evidence>
<dbReference type="SMART" id="SM00355">
    <property type="entry name" value="ZnF_C2H2"/>
    <property type="match status" value="2"/>
</dbReference>
<dbReference type="GO" id="GO:0000978">
    <property type="term" value="F:RNA polymerase II cis-regulatory region sequence-specific DNA binding"/>
    <property type="evidence" value="ECO:0007669"/>
    <property type="project" value="TreeGrafter"/>
</dbReference>
<dbReference type="FunFam" id="3.30.160.60:FF:000072">
    <property type="entry name" value="zinc finger protein 143 isoform X1"/>
    <property type="match status" value="1"/>
</dbReference>
<sequence>MMSVLVSAKQEAQGMAPSPLLDEERQYMAVVASRKRASKMDISFLCDLAVERLSLESGVRPSVSKETVLGPRRKRFVCPKEGCTKSFLKESYLKDHIRFHSGDDPYECPFPGCNRRFKWRSSLSCHKRSHRRSEQRVEAMKAEKRKERSLSVN</sequence>
<proteinExistence type="predicted"/>
<evidence type="ECO:0000256" key="3">
    <source>
        <dbReference type="ARBA" id="ARBA00022771"/>
    </source>
</evidence>
<dbReference type="GO" id="GO:0008270">
    <property type="term" value="F:zinc ion binding"/>
    <property type="evidence" value="ECO:0007669"/>
    <property type="project" value="UniProtKB-KW"/>
</dbReference>
<evidence type="ECO:0000313" key="7">
    <source>
        <dbReference type="EMBL" id="CAE0032091.1"/>
    </source>
</evidence>
<name>A0A7S2Z9H4_9RHOD</name>
<accession>A0A7S2Z9H4</accession>
<dbReference type="GO" id="GO:0000981">
    <property type="term" value="F:DNA-binding transcription factor activity, RNA polymerase II-specific"/>
    <property type="evidence" value="ECO:0007669"/>
    <property type="project" value="TreeGrafter"/>
</dbReference>
<dbReference type="InterPro" id="IPR036236">
    <property type="entry name" value="Znf_C2H2_sf"/>
</dbReference>
<reference evidence="7" key="1">
    <citation type="submission" date="2021-01" db="EMBL/GenBank/DDBJ databases">
        <authorList>
            <person name="Corre E."/>
            <person name="Pelletier E."/>
            <person name="Niang G."/>
            <person name="Scheremetjew M."/>
            <person name="Finn R."/>
            <person name="Kale V."/>
            <person name="Holt S."/>
            <person name="Cochrane G."/>
            <person name="Meng A."/>
            <person name="Brown T."/>
            <person name="Cohen L."/>
        </authorList>
    </citation>
    <scope>NUCLEOTIDE SEQUENCE</scope>
    <source>
        <strain evidence="7">CCMP 769</strain>
    </source>
</reference>
<keyword evidence="2" id="KW-0677">Repeat</keyword>
<dbReference type="PANTHER" id="PTHR14003">
    <property type="entry name" value="TRANSCRIPTIONAL REPRESSOR PROTEIN YY"/>
    <property type="match status" value="1"/>
</dbReference>
<evidence type="ECO:0000256" key="2">
    <source>
        <dbReference type="ARBA" id="ARBA00022737"/>
    </source>
</evidence>
<organism evidence="7">
    <name type="scientific">Rhodosorus marinus</name>
    <dbReference type="NCBI Taxonomy" id="101924"/>
    <lineage>
        <taxon>Eukaryota</taxon>
        <taxon>Rhodophyta</taxon>
        <taxon>Stylonematophyceae</taxon>
        <taxon>Stylonematales</taxon>
        <taxon>Stylonemataceae</taxon>
        <taxon>Rhodosorus</taxon>
    </lineage>
</organism>
<dbReference type="GO" id="GO:0005667">
    <property type="term" value="C:transcription regulator complex"/>
    <property type="evidence" value="ECO:0007669"/>
    <property type="project" value="TreeGrafter"/>
</dbReference>
<dbReference type="GO" id="GO:0031519">
    <property type="term" value="C:PcG protein complex"/>
    <property type="evidence" value="ECO:0007669"/>
    <property type="project" value="TreeGrafter"/>
</dbReference>
<evidence type="ECO:0000256" key="4">
    <source>
        <dbReference type="ARBA" id="ARBA00022833"/>
    </source>
</evidence>